<dbReference type="HOGENOM" id="CLU_1076266_0_0_10"/>
<dbReference type="SUPFAM" id="SSF51445">
    <property type="entry name" value="(Trans)glycosidases"/>
    <property type="match status" value="1"/>
</dbReference>
<dbReference type="InterPro" id="IPR000322">
    <property type="entry name" value="Glyco_hydro_31_TIM"/>
</dbReference>
<dbReference type="Proteomes" id="UP000003146">
    <property type="component" value="Unassembled WGS sequence"/>
</dbReference>
<dbReference type="Pfam" id="PF13802">
    <property type="entry name" value="Gal_mutarotas_2"/>
    <property type="match status" value="1"/>
</dbReference>
<comment type="similarity">
    <text evidence="1 2">Belongs to the glycosyl hydrolase 31 family.</text>
</comment>
<dbReference type="InterPro" id="IPR011013">
    <property type="entry name" value="Gal_mutarotase_sf_dom"/>
</dbReference>
<evidence type="ECO:0000256" key="1">
    <source>
        <dbReference type="ARBA" id="ARBA00007806"/>
    </source>
</evidence>
<dbReference type="eggNOG" id="COG1501">
    <property type="taxonomic scope" value="Bacteria"/>
</dbReference>
<dbReference type="STRING" id="470145.BACCOP_00575"/>
<dbReference type="Gene3D" id="2.60.40.1760">
    <property type="entry name" value="glycosyl hydrolase (family 31)"/>
    <property type="match status" value="1"/>
</dbReference>
<evidence type="ECO:0000313" key="6">
    <source>
        <dbReference type="EMBL" id="EDV02300.1"/>
    </source>
</evidence>
<dbReference type="CDD" id="cd14752">
    <property type="entry name" value="GH31_N"/>
    <property type="match status" value="1"/>
</dbReference>
<evidence type="ECO:0000259" key="4">
    <source>
        <dbReference type="Pfam" id="PF01055"/>
    </source>
</evidence>
<dbReference type="SUPFAM" id="SSF74650">
    <property type="entry name" value="Galactose mutarotase-like"/>
    <property type="match status" value="1"/>
</dbReference>
<evidence type="ECO:0000256" key="2">
    <source>
        <dbReference type="RuleBase" id="RU361185"/>
    </source>
</evidence>
<evidence type="ECO:0000313" key="7">
    <source>
        <dbReference type="Proteomes" id="UP000003146"/>
    </source>
</evidence>
<sequence length="258" mass="28900">MSIHNDVSNSNMVNLKIVGVLGMLCFTGWLSAHNVKMEKEVIVGDGIAKFVPKGFNLSQMPSFALKAEPQEKGMLPSNWQLYPIMEKKKGHASAYLDVPQGTSLYGGGEVTGPLLRNGQSIKLWNTDSGAYSVDNGKRLYQSHPWVMGVRPDGTSFGILFDTPYKAKLTTTDERINFETEGELFRIFVIDRESPQAVIKGLAELIGTMPMVPRWALGYQQCRFSYTPASRVIEVADTFRIKRIPCDVIWMDIDYMDGY</sequence>
<dbReference type="EMBL" id="ABIY02000055">
    <property type="protein sequence ID" value="EDV02300.1"/>
    <property type="molecule type" value="Genomic_DNA"/>
</dbReference>
<feature type="transmembrane region" description="Helical" evidence="3">
    <location>
        <begin position="12"/>
        <end position="32"/>
    </location>
</feature>
<keyword evidence="2" id="KW-0378">Hydrolase</keyword>
<evidence type="ECO:0000256" key="3">
    <source>
        <dbReference type="SAM" id="Phobius"/>
    </source>
</evidence>
<keyword evidence="3" id="KW-0472">Membrane</keyword>
<protein>
    <submittedName>
        <fullName evidence="6">Uncharacterized protein</fullName>
    </submittedName>
</protein>
<feature type="domain" description="Glycoside hydrolase family 31 N-terminal" evidence="5">
    <location>
        <begin position="87"/>
        <end position="165"/>
    </location>
</feature>
<organism evidence="6 7">
    <name type="scientific">Phocaeicola coprocola DSM 17136</name>
    <dbReference type="NCBI Taxonomy" id="470145"/>
    <lineage>
        <taxon>Bacteria</taxon>
        <taxon>Pseudomonadati</taxon>
        <taxon>Bacteroidota</taxon>
        <taxon>Bacteroidia</taxon>
        <taxon>Bacteroidales</taxon>
        <taxon>Bacteroidaceae</taxon>
        <taxon>Phocaeicola</taxon>
    </lineage>
</organism>
<dbReference type="InterPro" id="IPR017853">
    <property type="entry name" value="GH"/>
</dbReference>
<proteinExistence type="inferred from homology"/>
<dbReference type="Pfam" id="PF01055">
    <property type="entry name" value="Glyco_hydro_31_2nd"/>
    <property type="match status" value="1"/>
</dbReference>
<reference evidence="6 7" key="1">
    <citation type="submission" date="2008-04" db="EMBL/GenBank/DDBJ databases">
        <title>Draft genome sequence of Bacteroides coprocola (DSM 17136).</title>
        <authorList>
            <person name="Sudarsanam P."/>
            <person name="Ley R."/>
            <person name="Guruge J."/>
            <person name="Turnbaugh P.J."/>
            <person name="Mahowald M."/>
            <person name="Liep D."/>
            <person name="Gordon J."/>
        </authorList>
    </citation>
    <scope>NUCLEOTIDE SEQUENCE [LARGE SCALE GENOMIC DNA]</scope>
    <source>
        <strain evidence="6 7">DSM 17136</strain>
    </source>
</reference>
<dbReference type="PANTHER" id="PTHR22762:SF120">
    <property type="entry name" value="HETEROGLYCAN GLUCOSIDASE 1"/>
    <property type="match status" value="1"/>
</dbReference>
<keyword evidence="3" id="KW-0812">Transmembrane</keyword>
<dbReference type="GO" id="GO:0005975">
    <property type="term" value="P:carbohydrate metabolic process"/>
    <property type="evidence" value="ECO:0007669"/>
    <property type="project" value="InterPro"/>
</dbReference>
<accession>B3JFC7</accession>
<comment type="caution">
    <text evidence="6">The sequence shown here is derived from an EMBL/GenBank/DDBJ whole genome shotgun (WGS) entry which is preliminary data.</text>
</comment>
<dbReference type="AlphaFoldDB" id="B3JFC7"/>
<dbReference type="Gene3D" id="3.20.20.80">
    <property type="entry name" value="Glycosidases"/>
    <property type="match status" value="1"/>
</dbReference>
<dbReference type="GO" id="GO:0004553">
    <property type="term" value="F:hydrolase activity, hydrolyzing O-glycosyl compounds"/>
    <property type="evidence" value="ECO:0007669"/>
    <property type="project" value="InterPro"/>
</dbReference>
<dbReference type="InterPro" id="IPR025887">
    <property type="entry name" value="Glyco_hydro_31_N_dom"/>
</dbReference>
<evidence type="ECO:0000259" key="5">
    <source>
        <dbReference type="Pfam" id="PF13802"/>
    </source>
</evidence>
<keyword evidence="3" id="KW-1133">Transmembrane helix</keyword>
<reference evidence="6 7" key="2">
    <citation type="submission" date="2008-04" db="EMBL/GenBank/DDBJ databases">
        <authorList>
            <person name="Fulton L."/>
            <person name="Clifton S."/>
            <person name="Fulton B."/>
            <person name="Xu J."/>
            <person name="Minx P."/>
            <person name="Pepin K.H."/>
            <person name="Johnson M."/>
            <person name="Thiruvilangam P."/>
            <person name="Bhonagiri V."/>
            <person name="Nash W.E."/>
            <person name="Mardis E.R."/>
            <person name="Wilson R.K."/>
        </authorList>
    </citation>
    <scope>NUCLEOTIDE SEQUENCE [LARGE SCALE GENOMIC DNA]</scope>
    <source>
        <strain evidence="6 7">DSM 17136</strain>
    </source>
</reference>
<feature type="domain" description="Glycoside hydrolase family 31 TIM barrel" evidence="4">
    <location>
        <begin position="209"/>
        <end position="257"/>
    </location>
</feature>
<dbReference type="GO" id="GO:0030246">
    <property type="term" value="F:carbohydrate binding"/>
    <property type="evidence" value="ECO:0007669"/>
    <property type="project" value="InterPro"/>
</dbReference>
<name>B3JFC7_9BACT</name>
<gene>
    <name evidence="6" type="ORF">BACCOP_00575</name>
</gene>
<keyword evidence="2" id="KW-0326">Glycosidase</keyword>
<dbReference type="PANTHER" id="PTHR22762">
    <property type="entry name" value="ALPHA-GLUCOSIDASE"/>
    <property type="match status" value="1"/>
</dbReference>